<evidence type="ECO:0000313" key="8">
    <source>
        <dbReference type="Proteomes" id="UP000331127"/>
    </source>
</evidence>
<keyword evidence="4" id="KW-0560">Oxidoreductase</keyword>
<evidence type="ECO:0000256" key="4">
    <source>
        <dbReference type="ARBA" id="ARBA00023002"/>
    </source>
</evidence>
<comment type="cofactor">
    <cofactor evidence="1">
        <name>FAD</name>
        <dbReference type="ChEBI" id="CHEBI:57692"/>
    </cofactor>
</comment>
<reference evidence="7 8" key="1">
    <citation type="submission" date="2019-10" db="EMBL/GenBank/DDBJ databases">
        <title>Whole genome shotgun sequence of Acrocarpospora macrocephala NBRC 16266.</title>
        <authorList>
            <person name="Ichikawa N."/>
            <person name="Kimura A."/>
            <person name="Kitahashi Y."/>
            <person name="Komaki H."/>
            <person name="Oguchi A."/>
        </authorList>
    </citation>
    <scope>NUCLEOTIDE SEQUENCE [LARGE SCALE GENOMIC DNA]</scope>
    <source>
        <strain evidence="7 8">NBRC 16266</strain>
    </source>
</reference>
<dbReference type="Proteomes" id="UP000331127">
    <property type="component" value="Unassembled WGS sequence"/>
</dbReference>
<sequence>MSSQRALVIGAGQAGLQLAESLRAFGFEGSVLLAGAEKGLPYQRPPLSKEFLLAESVAPTVFRSGEFLESRGITLLDGHRIVSVRRDAGGGEARDSTGRTWAFTHLALTTGACSRVLDLPGADSPAVHYLRDLAHARRLGNAARSPRVRRVAVIGGGFIGLELAAAMTALGKSVTVLEVAKTVLARAVDQRISRYVEGALLNRGIDLRCGVQPVAVLDSPGRATEVLLGDGTTVSADLVVAGVGATPRTEIAESLGLACAPGIVVDGRNLASDNRTVAAGDCTQPERSLFNPLGLRLESVNNAVTQARVGAATLAGVEPPPPSVPWFWSVIGDIRLQMAGMPSPGATADVQGDPLSGSFSIVFHQGATLVAVQCVNDPARFAAGRKAIQRGSVIRPGQKP</sequence>
<organism evidence="7 8">
    <name type="scientific">Acrocarpospora macrocephala</name>
    <dbReference type="NCBI Taxonomy" id="150177"/>
    <lineage>
        <taxon>Bacteria</taxon>
        <taxon>Bacillati</taxon>
        <taxon>Actinomycetota</taxon>
        <taxon>Actinomycetes</taxon>
        <taxon>Streptosporangiales</taxon>
        <taxon>Streptosporangiaceae</taxon>
        <taxon>Acrocarpospora</taxon>
    </lineage>
</organism>
<dbReference type="SUPFAM" id="SSF55424">
    <property type="entry name" value="FAD/NAD-linked reductases, dimerisation (C-terminal) domain"/>
    <property type="match status" value="1"/>
</dbReference>
<evidence type="ECO:0000313" key="7">
    <source>
        <dbReference type="EMBL" id="GES15304.1"/>
    </source>
</evidence>
<evidence type="ECO:0000256" key="1">
    <source>
        <dbReference type="ARBA" id="ARBA00001974"/>
    </source>
</evidence>
<dbReference type="InterPro" id="IPR023753">
    <property type="entry name" value="FAD/NAD-binding_dom"/>
</dbReference>
<dbReference type="Pfam" id="PF07992">
    <property type="entry name" value="Pyr_redox_2"/>
    <property type="match status" value="1"/>
</dbReference>
<keyword evidence="8" id="KW-1185">Reference proteome</keyword>
<evidence type="ECO:0000256" key="2">
    <source>
        <dbReference type="ARBA" id="ARBA00022630"/>
    </source>
</evidence>
<dbReference type="Pfam" id="PF14759">
    <property type="entry name" value="Reductase_C"/>
    <property type="match status" value="1"/>
</dbReference>
<dbReference type="PRINTS" id="PR00411">
    <property type="entry name" value="PNDRDTASEI"/>
</dbReference>
<comment type="caution">
    <text evidence="7">The sequence shown here is derived from an EMBL/GenBank/DDBJ whole genome shotgun (WGS) entry which is preliminary data.</text>
</comment>
<dbReference type="GO" id="GO:0016651">
    <property type="term" value="F:oxidoreductase activity, acting on NAD(P)H"/>
    <property type="evidence" value="ECO:0007669"/>
    <property type="project" value="TreeGrafter"/>
</dbReference>
<dbReference type="InterPro" id="IPR036188">
    <property type="entry name" value="FAD/NAD-bd_sf"/>
</dbReference>
<dbReference type="SUPFAM" id="SSF51905">
    <property type="entry name" value="FAD/NAD(P)-binding domain"/>
    <property type="match status" value="2"/>
</dbReference>
<gene>
    <name evidence="7" type="ORF">Amac_089010</name>
</gene>
<protein>
    <submittedName>
        <fullName evidence="7">Ferredoxin</fullName>
    </submittedName>
</protein>
<name>A0A5M3X2G6_9ACTN</name>
<evidence type="ECO:0000259" key="5">
    <source>
        <dbReference type="Pfam" id="PF07992"/>
    </source>
</evidence>
<feature type="domain" description="FAD/NAD(P)-binding" evidence="5">
    <location>
        <begin position="6"/>
        <end position="307"/>
    </location>
</feature>
<dbReference type="InterPro" id="IPR028202">
    <property type="entry name" value="Reductase_C"/>
</dbReference>
<feature type="domain" description="Reductase C-terminal" evidence="6">
    <location>
        <begin position="326"/>
        <end position="396"/>
    </location>
</feature>
<dbReference type="Gene3D" id="3.30.390.30">
    <property type="match status" value="1"/>
</dbReference>
<dbReference type="Gene3D" id="3.50.50.60">
    <property type="entry name" value="FAD/NAD(P)-binding domain"/>
    <property type="match status" value="2"/>
</dbReference>
<proteinExistence type="predicted"/>
<dbReference type="EMBL" id="BLAE01000073">
    <property type="protein sequence ID" value="GES15304.1"/>
    <property type="molecule type" value="Genomic_DNA"/>
</dbReference>
<keyword evidence="2" id="KW-0285">Flavoprotein</keyword>
<evidence type="ECO:0000259" key="6">
    <source>
        <dbReference type="Pfam" id="PF14759"/>
    </source>
</evidence>
<dbReference type="PRINTS" id="PR00368">
    <property type="entry name" value="FADPNR"/>
</dbReference>
<dbReference type="GO" id="GO:0005737">
    <property type="term" value="C:cytoplasm"/>
    <property type="evidence" value="ECO:0007669"/>
    <property type="project" value="TreeGrafter"/>
</dbReference>
<dbReference type="OrthoDB" id="1145at2"/>
<dbReference type="PANTHER" id="PTHR43557">
    <property type="entry name" value="APOPTOSIS-INDUCING FACTOR 1"/>
    <property type="match status" value="1"/>
</dbReference>
<dbReference type="RefSeq" id="WP_155360440.1">
    <property type="nucleotide sequence ID" value="NZ_BAAAHL010000004.1"/>
</dbReference>
<keyword evidence="3" id="KW-0274">FAD</keyword>
<dbReference type="InterPro" id="IPR050446">
    <property type="entry name" value="FAD-oxidoreductase/Apoptosis"/>
</dbReference>
<dbReference type="AlphaFoldDB" id="A0A5M3X2G6"/>
<dbReference type="InterPro" id="IPR016156">
    <property type="entry name" value="FAD/NAD-linked_Rdtase_dimer_sf"/>
</dbReference>
<evidence type="ECO:0000256" key="3">
    <source>
        <dbReference type="ARBA" id="ARBA00022827"/>
    </source>
</evidence>
<accession>A0A5M3X2G6</accession>
<dbReference type="PANTHER" id="PTHR43557:SF2">
    <property type="entry name" value="RIESKE DOMAIN-CONTAINING PROTEIN-RELATED"/>
    <property type="match status" value="1"/>
</dbReference>